<dbReference type="HOGENOM" id="CLU_2014431_0_0_1"/>
<reference evidence="2" key="4">
    <citation type="submission" date="2025-09" db="UniProtKB">
        <authorList>
            <consortium name="Ensembl"/>
        </authorList>
    </citation>
    <scope>IDENTIFICATION</scope>
</reference>
<reference evidence="2" key="2">
    <citation type="journal article" date="2008" name="Genome Biol.">
        <title>Improved genome assembly and evidence-based global gene model set for the chordate Ciona intestinalis: new insight into intron and operon populations.</title>
        <authorList>
            <person name="Satou Y."/>
            <person name="Mineta K."/>
            <person name="Ogasawara M."/>
            <person name="Sasakura Y."/>
            <person name="Shoguchi E."/>
            <person name="Ueno K."/>
            <person name="Yamada L."/>
            <person name="Matsumoto J."/>
            <person name="Wasserscheid J."/>
            <person name="Dewar K."/>
            <person name="Wiley G.B."/>
            <person name="Macmil S.L."/>
            <person name="Roe B.A."/>
            <person name="Zeller R.W."/>
            <person name="Hastings K.E."/>
            <person name="Lemaire P."/>
            <person name="Lindquist E."/>
            <person name="Endo T."/>
            <person name="Hotta K."/>
            <person name="Inaba K."/>
        </authorList>
    </citation>
    <scope>NUCLEOTIDE SEQUENCE [LARGE SCALE GENOMIC DNA]</scope>
    <source>
        <strain evidence="2">wild type</strain>
    </source>
</reference>
<evidence type="ECO:0000313" key="3">
    <source>
        <dbReference type="Proteomes" id="UP000008144"/>
    </source>
</evidence>
<reference evidence="2" key="3">
    <citation type="submission" date="2025-08" db="UniProtKB">
        <authorList>
            <consortium name="Ensembl"/>
        </authorList>
    </citation>
    <scope>IDENTIFICATION</scope>
</reference>
<dbReference type="GeneTree" id="ENSGT00530000067472"/>
<evidence type="ECO:0000256" key="1">
    <source>
        <dbReference type="SAM" id="MobiDB-lite"/>
    </source>
</evidence>
<name>F7B601_CIOIN</name>
<sequence length="123" mass="14031">MHAPHVPSTPFDGWWNGKAPDFDSRQAIKYNDQISLSDWEEEKSLLQTKRRHKKKSPGKHRKKTHMKHKRSLSALNESISSHVNLNNNSNDHLSASLVQLRDSNSLSSLTSDHNNITTVIHSD</sequence>
<feature type="region of interest" description="Disordered" evidence="1">
    <location>
        <begin position="43"/>
        <end position="90"/>
    </location>
</feature>
<accession>F7B601</accession>
<dbReference type="Proteomes" id="UP000008144">
    <property type="component" value="Chromosome 5"/>
</dbReference>
<proteinExistence type="predicted"/>
<dbReference type="Ensembl" id="ENSCINT00000023176.2">
    <property type="protein sequence ID" value="ENSCINP00000022930.2"/>
    <property type="gene ID" value="ENSCING00000012227.2"/>
</dbReference>
<evidence type="ECO:0000313" key="2">
    <source>
        <dbReference type="Ensembl" id="ENSCINP00000022930.2"/>
    </source>
</evidence>
<feature type="compositionally biased region" description="Polar residues" evidence="1">
    <location>
        <begin position="73"/>
        <end position="90"/>
    </location>
</feature>
<dbReference type="EMBL" id="EAAA01002144">
    <property type="status" value="NOT_ANNOTATED_CDS"/>
    <property type="molecule type" value="Genomic_DNA"/>
</dbReference>
<organism evidence="2 3">
    <name type="scientific">Ciona intestinalis</name>
    <name type="common">Transparent sea squirt</name>
    <name type="synonym">Ascidia intestinalis</name>
    <dbReference type="NCBI Taxonomy" id="7719"/>
    <lineage>
        <taxon>Eukaryota</taxon>
        <taxon>Metazoa</taxon>
        <taxon>Chordata</taxon>
        <taxon>Tunicata</taxon>
        <taxon>Ascidiacea</taxon>
        <taxon>Phlebobranchia</taxon>
        <taxon>Cionidae</taxon>
        <taxon>Ciona</taxon>
    </lineage>
</organism>
<reference evidence="3" key="1">
    <citation type="journal article" date="2002" name="Science">
        <title>The draft genome of Ciona intestinalis: insights into chordate and vertebrate origins.</title>
        <authorList>
            <person name="Dehal P."/>
            <person name="Satou Y."/>
            <person name="Campbell R.K."/>
            <person name="Chapman J."/>
            <person name="Degnan B."/>
            <person name="De Tomaso A."/>
            <person name="Davidson B."/>
            <person name="Di Gregorio A."/>
            <person name="Gelpke M."/>
            <person name="Goodstein D.M."/>
            <person name="Harafuji N."/>
            <person name="Hastings K.E."/>
            <person name="Ho I."/>
            <person name="Hotta K."/>
            <person name="Huang W."/>
            <person name="Kawashima T."/>
            <person name="Lemaire P."/>
            <person name="Martinez D."/>
            <person name="Meinertzhagen I.A."/>
            <person name="Necula S."/>
            <person name="Nonaka M."/>
            <person name="Putnam N."/>
            <person name="Rash S."/>
            <person name="Saiga H."/>
            <person name="Satake M."/>
            <person name="Terry A."/>
            <person name="Yamada L."/>
            <person name="Wang H.G."/>
            <person name="Awazu S."/>
            <person name="Azumi K."/>
            <person name="Boore J."/>
            <person name="Branno M."/>
            <person name="Chin-Bow S."/>
            <person name="DeSantis R."/>
            <person name="Doyle S."/>
            <person name="Francino P."/>
            <person name="Keys D.N."/>
            <person name="Haga S."/>
            <person name="Hayashi H."/>
            <person name="Hino K."/>
            <person name="Imai K.S."/>
            <person name="Inaba K."/>
            <person name="Kano S."/>
            <person name="Kobayashi K."/>
            <person name="Kobayashi M."/>
            <person name="Lee B.I."/>
            <person name="Makabe K.W."/>
            <person name="Manohar C."/>
            <person name="Matassi G."/>
            <person name="Medina M."/>
            <person name="Mochizuki Y."/>
            <person name="Mount S."/>
            <person name="Morishita T."/>
            <person name="Miura S."/>
            <person name="Nakayama A."/>
            <person name="Nishizaka S."/>
            <person name="Nomoto H."/>
            <person name="Ohta F."/>
            <person name="Oishi K."/>
            <person name="Rigoutsos I."/>
            <person name="Sano M."/>
            <person name="Sasaki A."/>
            <person name="Sasakura Y."/>
            <person name="Shoguchi E."/>
            <person name="Shin-i T."/>
            <person name="Spagnuolo A."/>
            <person name="Stainier D."/>
            <person name="Suzuki M.M."/>
            <person name="Tassy O."/>
            <person name="Takatori N."/>
            <person name="Tokuoka M."/>
            <person name="Yagi K."/>
            <person name="Yoshizaki F."/>
            <person name="Wada S."/>
            <person name="Zhang C."/>
            <person name="Hyatt P.D."/>
            <person name="Larimer F."/>
            <person name="Detter C."/>
            <person name="Doggett N."/>
            <person name="Glavina T."/>
            <person name="Hawkins T."/>
            <person name="Richardson P."/>
            <person name="Lucas S."/>
            <person name="Kohara Y."/>
            <person name="Levine M."/>
            <person name="Satoh N."/>
            <person name="Rokhsar D.S."/>
        </authorList>
    </citation>
    <scope>NUCLEOTIDE SEQUENCE [LARGE SCALE GENOMIC DNA]</scope>
</reference>
<dbReference type="InParanoid" id="F7B601"/>
<feature type="compositionally biased region" description="Basic residues" evidence="1">
    <location>
        <begin position="48"/>
        <end position="71"/>
    </location>
</feature>
<keyword evidence="3" id="KW-1185">Reference proteome</keyword>
<protein>
    <submittedName>
        <fullName evidence="2">Uncharacterized protein</fullName>
    </submittedName>
</protein>
<dbReference type="AlphaFoldDB" id="F7B601"/>